<dbReference type="Gene3D" id="3.90.245.10">
    <property type="entry name" value="Ribonucleoside hydrolase-like"/>
    <property type="match status" value="1"/>
</dbReference>
<evidence type="ECO:0000256" key="3">
    <source>
        <dbReference type="ARBA" id="ARBA00023295"/>
    </source>
</evidence>
<dbReference type="EMBL" id="KV878337">
    <property type="protein sequence ID" value="OJJ49796.1"/>
    <property type="molecule type" value="Genomic_DNA"/>
</dbReference>
<dbReference type="AlphaFoldDB" id="A0A1L9SRQ4"/>
<dbReference type="InterPro" id="IPR001910">
    <property type="entry name" value="Inosine/uridine_hydrolase_dom"/>
</dbReference>
<keyword evidence="6" id="KW-1185">Reference proteome</keyword>
<feature type="domain" description="Inosine/uridine-preferring nucleoside hydrolase" evidence="4">
    <location>
        <begin position="5"/>
        <end position="379"/>
    </location>
</feature>
<evidence type="ECO:0000256" key="1">
    <source>
        <dbReference type="ARBA" id="ARBA00009176"/>
    </source>
</evidence>
<dbReference type="OrthoDB" id="5783963at2759"/>
<gene>
    <name evidence="5" type="ORF">ASPZODRAFT_156846</name>
</gene>
<dbReference type="InterPro" id="IPR023186">
    <property type="entry name" value="IUNH"/>
</dbReference>
<proteinExistence type="inferred from homology"/>
<dbReference type="SUPFAM" id="SSF53590">
    <property type="entry name" value="Nucleoside hydrolase"/>
    <property type="match status" value="1"/>
</dbReference>
<sequence length="424" mass="45896">MARKIIIDTDPGIDDILALLLAFSAQPEEVQVLLVSLTFGNIEVKSCLRNVVSMFHIIEREMKWRADHGLPEGFGALRAHPPVVAVGAEDPLEDQKMLADYFHGFDGLGGIHSSHPHLTPSETWDHLFDPSADSNGIQSVPTGNPAAHQSFVPSKRPAHEEILRILRENEAGEVTLVAVGPMTNLALAAAADPETFLRAKEVVVMGGAIHVPGNVTPMGEFNAYADAVAAARVMALTSPSPASTVPPTSDATKLPAYPASLSKALTLRLFPLDLTLRHNLTRGEFRAAITAKLEKGSPLAEWVSAFMAHAFQTIESMHPGHDGDAAELSLHDPLCVWYALTADDAGWVPSKQSPEDIRVETTGQWTRGMCVVDQRSRHPVDGEVESANDHGLWLSSRAGNRVWRMDGSPVEATFGHILMQRILA</sequence>
<evidence type="ECO:0000313" key="5">
    <source>
        <dbReference type="EMBL" id="OJJ49796.1"/>
    </source>
</evidence>
<dbReference type="RefSeq" id="XP_022584306.1">
    <property type="nucleotide sequence ID" value="XM_022726283.1"/>
</dbReference>
<dbReference type="GO" id="GO:0005829">
    <property type="term" value="C:cytosol"/>
    <property type="evidence" value="ECO:0007669"/>
    <property type="project" value="TreeGrafter"/>
</dbReference>
<dbReference type="VEuPathDB" id="FungiDB:ASPZODRAFT_156846"/>
<evidence type="ECO:0000256" key="2">
    <source>
        <dbReference type="ARBA" id="ARBA00022801"/>
    </source>
</evidence>
<dbReference type="PANTHER" id="PTHR12304">
    <property type="entry name" value="INOSINE-URIDINE PREFERRING NUCLEOSIDE HYDROLASE"/>
    <property type="match status" value="1"/>
</dbReference>
<dbReference type="GO" id="GO:0006152">
    <property type="term" value="P:purine nucleoside catabolic process"/>
    <property type="evidence" value="ECO:0007669"/>
    <property type="project" value="TreeGrafter"/>
</dbReference>
<keyword evidence="3" id="KW-0326">Glycosidase</keyword>
<dbReference type="Pfam" id="PF01156">
    <property type="entry name" value="IU_nuc_hydro"/>
    <property type="match status" value="1"/>
</dbReference>
<organism evidence="5 6">
    <name type="scientific">Penicilliopsis zonata CBS 506.65</name>
    <dbReference type="NCBI Taxonomy" id="1073090"/>
    <lineage>
        <taxon>Eukaryota</taxon>
        <taxon>Fungi</taxon>
        <taxon>Dikarya</taxon>
        <taxon>Ascomycota</taxon>
        <taxon>Pezizomycotina</taxon>
        <taxon>Eurotiomycetes</taxon>
        <taxon>Eurotiomycetidae</taxon>
        <taxon>Eurotiales</taxon>
        <taxon>Aspergillaceae</taxon>
        <taxon>Penicilliopsis</taxon>
    </lineage>
</organism>
<protein>
    <recommendedName>
        <fullName evidence="4">Inosine/uridine-preferring nucleoside hydrolase domain-containing protein</fullName>
    </recommendedName>
</protein>
<dbReference type="PANTHER" id="PTHR12304:SF56">
    <property type="entry name" value="HYDROLASE, PUTATIVE (AFU_ORTHOLOGUE AFUA_1G11790)-RELATED"/>
    <property type="match status" value="1"/>
</dbReference>
<dbReference type="STRING" id="1073090.A0A1L9SRQ4"/>
<dbReference type="Proteomes" id="UP000184188">
    <property type="component" value="Unassembled WGS sequence"/>
</dbReference>
<evidence type="ECO:0000259" key="4">
    <source>
        <dbReference type="Pfam" id="PF01156"/>
    </source>
</evidence>
<evidence type="ECO:0000313" key="6">
    <source>
        <dbReference type="Proteomes" id="UP000184188"/>
    </source>
</evidence>
<accession>A0A1L9SRQ4</accession>
<dbReference type="GeneID" id="34612747"/>
<keyword evidence="2" id="KW-0378">Hydrolase</keyword>
<dbReference type="InterPro" id="IPR036452">
    <property type="entry name" value="Ribo_hydro-like"/>
</dbReference>
<reference evidence="6" key="1">
    <citation type="journal article" date="2017" name="Genome Biol.">
        <title>Comparative genomics reveals high biological diversity and specific adaptations in the industrially and medically important fungal genus Aspergillus.</title>
        <authorList>
            <person name="de Vries R.P."/>
            <person name="Riley R."/>
            <person name="Wiebenga A."/>
            <person name="Aguilar-Osorio G."/>
            <person name="Amillis S."/>
            <person name="Uchima C.A."/>
            <person name="Anderluh G."/>
            <person name="Asadollahi M."/>
            <person name="Askin M."/>
            <person name="Barry K."/>
            <person name="Battaglia E."/>
            <person name="Bayram O."/>
            <person name="Benocci T."/>
            <person name="Braus-Stromeyer S.A."/>
            <person name="Caldana C."/>
            <person name="Canovas D."/>
            <person name="Cerqueira G.C."/>
            <person name="Chen F."/>
            <person name="Chen W."/>
            <person name="Choi C."/>
            <person name="Clum A."/>
            <person name="Dos Santos R.A."/>
            <person name="Damasio A.R."/>
            <person name="Diallinas G."/>
            <person name="Emri T."/>
            <person name="Fekete E."/>
            <person name="Flipphi M."/>
            <person name="Freyberg S."/>
            <person name="Gallo A."/>
            <person name="Gournas C."/>
            <person name="Habgood R."/>
            <person name="Hainaut M."/>
            <person name="Harispe M.L."/>
            <person name="Henrissat B."/>
            <person name="Hilden K.S."/>
            <person name="Hope R."/>
            <person name="Hossain A."/>
            <person name="Karabika E."/>
            <person name="Karaffa L."/>
            <person name="Karanyi Z."/>
            <person name="Krasevec N."/>
            <person name="Kuo A."/>
            <person name="Kusch H."/>
            <person name="LaButti K."/>
            <person name="Lagendijk E.L."/>
            <person name="Lapidus A."/>
            <person name="Levasseur A."/>
            <person name="Lindquist E."/>
            <person name="Lipzen A."/>
            <person name="Logrieco A.F."/>
            <person name="MacCabe A."/>
            <person name="Maekelae M.R."/>
            <person name="Malavazi I."/>
            <person name="Melin P."/>
            <person name="Meyer V."/>
            <person name="Mielnichuk N."/>
            <person name="Miskei M."/>
            <person name="Molnar A.P."/>
            <person name="Mule G."/>
            <person name="Ngan C.Y."/>
            <person name="Orejas M."/>
            <person name="Orosz E."/>
            <person name="Ouedraogo J.P."/>
            <person name="Overkamp K.M."/>
            <person name="Park H.-S."/>
            <person name="Perrone G."/>
            <person name="Piumi F."/>
            <person name="Punt P.J."/>
            <person name="Ram A.F."/>
            <person name="Ramon A."/>
            <person name="Rauscher S."/>
            <person name="Record E."/>
            <person name="Riano-Pachon D.M."/>
            <person name="Robert V."/>
            <person name="Roehrig J."/>
            <person name="Ruller R."/>
            <person name="Salamov A."/>
            <person name="Salih N.S."/>
            <person name="Samson R.A."/>
            <person name="Sandor E."/>
            <person name="Sanguinetti M."/>
            <person name="Schuetze T."/>
            <person name="Sepcic K."/>
            <person name="Shelest E."/>
            <person name="Sherlock G."/>
            <person name="Sophianopoulou V."/>
            <person name="Squina F.M."/>
            <person name="Sun H."/>
            <person name="Susca A."/>
            <person name="Todd R.B."/>
            <person name="Tsang A."/>
            <person name="Unkles S.E."/>
            <person name="van de Wiele N."/>
            <person name="van Rossen-Uffink D."/>
            <person name="Oliveira J.V."/>
            <person name="Vesth T.C."/>
            <person name="Visser J."/>
            <person name="Yu J.-H."/>
            <person name="Zhou M."/>
            <person name="Andersen M.R."/>
            <person name="Archer D.B."/>
            <person name="Baker S.E."/>
            <person name="Benoit I."/>
            <person name="Brakhage A.A."/>
            <person name="Braus G.H."/>
            <person name="Fischer R."/>
            <person name="Frisvad J.C."/>
            <person name="Goldman G.H."/>
            <person name="Houbraken J."/>
            <person name="Oakley B."/>
            <person name="Pocsi I."/>
            <person name="Scazzocchio C."/>
            <person name="Seiboth B."/>
            <person name="vanKuyk P.A."/>
            <person name="Wortman J."/>
            <person name="Dyer P.S."/>
            <person name="Grigoriev I.V."/>
        </authorList>
    </citation>
    <scope>NUCLEOTIDE SEQUENCE [LARGE SCALE GENOMIC DNA]</scope>
    <source>
        <strain evidence="6">CBS 506.65</strain>
    </source>
</reference>
<comment type="similarity">
    <text evidence="1">Belongs to the IUNH family.</text>
</comment>
<name>A0A1L9SRQ4_9EURO</name>
<dbReference type="GO" id="GO:0008477">
    <property type="term" value="F:purine nucleosidase activity"/>
    <property type="evidence" value="ECO:0007669"/>
    <property type="project" value="TreeGrafter"/>
</dbReference>